<gene>
    <name evidence="1" type="ORF">LPJ66_007583</name>
</gene>
<comment type="caution">
    <text evidence="1">The sequence shown here is derived from an EMBL/GenBank/DDBJ whole genome shotgun (WGS) entry which is preliminary data.</text>
</comment>
<feature type="non-terminal residue" evidence="1">
    <location>
        <position position="64"/>
    </location>
</feature>
<evidence type="ECO:0000313" key="1">
    <source>
        <dbReference type="EMBL" id="KAJ1890263.1"/>
    </source>
</evidence>
<dbReference type="EMBL" id="JANBPG010001374">
    <property type="protein sequence ID" value="KAJ1890263.1"/>
    <property type="molecule type" value="Genomic_DNA"/>
</dbReference>
<organism evidence="1 2">
    <name type="scientific">Kickxella alabastrina</name>
    <dbReference type="NCBI Taxonomy" id="61397"/>
    <lineage>
        <taxon>Eukaryota</taxon>
        <taxon>Fungi</taxon>
        <taxon>Fungi incertae sedis</taxon>
        <taxon>Zoopagomycota</taxon>
        <taxon>Kickxellomycotina</taxon>
        <taxon>Kickxellomycetes</taxon>
        <taxon>Kickxellales</taxon>
        <taxon>Kickxellaceae</taxon>
        <taxon>Kickxella</taxon>
    </lineage>
</organism>
<evidence type="ECO:0000313" key="2">
    <source>
        <dbReference type="Proteomes" id="UP001150581"/>
    </source>
</evidence>
<proteinExistence type="predicted"/>
<protein>
    <submittedName>
        <fullName evidence="1">Uncharacterized protein</fullName>
    </submittedName>
</protein>
<reference evidence="1" key="1">
    <citation type="submission" date="2022-07" db="EMBL/GenBank/DDBJ databases">
        <title>Phylogenomic reconstructions and comparative analyses of Kickxellomycotina fungi.</title>
        <authorList>
            <person name="Reynolds N.K."/>
            <person name="Stajich J.E."/>
            <person name="Barry K."/>
            <person name="Grigoriev I.V."/>
            <person name="Crous P."/>
            <person name="Smith M.E."/>
        </authorList>
    </citation>
    <scope>NUCLEOTIDE SEQUENCE</scope>
    <source>
        <strain evidence="1">Benny 63K</strain>
    </source>
</reference>
<name>A0ACC1I948_9FUNG</name>
<sequence length="64" mass="7465">MPFDELLELATVPPLLEELHCELSTINILTESEAGFVHYVGQMLTKYYPLNRNLRNWHLLGQHD</sequence>
<keyword evidence="2" id="KW-1185">Reference proteome</keyword>
<dbReference type="Proteomes" id="UP001150581">
    <property type="component" value="Unassembled WGS sequence"/>
</dbReference>
<accession>A0ACC1I948</accession>